<evidence type="ECO:0000313" key="3">
    <source>
        <dbReference type="EMBL" id="NBJ24569.1"/>
    </source>
</evidence>
<evidence type="ECO:0000259" key="2">
    <source>
        <dbReference type="Pfam" id="PF08450"/>
    </source>
</evidence>
<evidence type="ECO:0000256" key="1">
    <source>
        <dbReference type="ARBA" id="ARBA00008853"/>
    </source>
</evidence>
<dbReference type="EMBL" id="JAAAXJ010000004">
    <property type="protein sequence ID" value="NBJ24569.1"/>
    <property type="molecule type" value="Genomic_DNA"/>
</dbReference>
<dbReference type="InterPro" id="IPR011042">
    <property type="entry name" value="6-blade_b-propeller_TolB-like"/>
</dbReference>
<dbReference type="PANTHER" id="PTHR10907">
    <property type="entry name" value="REGUCALCIN"/>
    <property type="match status" value="1"/>
</dbReference>
<keyword evidence="4" id="KW-1185">Reference proteome</keyword>
<gene>
    <name evidence="3" type="ORF">GR303_09395</name>
</gene>
<reference evidence="3 4" key="1">
    <citation type="submission" date="2020-01" db="EMBL/GenBank/DDBJ databases">
        <title>Microvirga sp. nov., an arsenate reduction bacterium isolated from Tibet hotspring sediments.</title>
        <authorList>
            <person name="Yuan C.-G."/>
        </authorList>
    </citation>
    <scope>NUCLEOTIDE SEQUENCE [LARGE SCALE GENOMIC DNA]</scope>
    <source>
        <strain evidence="3 4">SYSU G3D203</strain>
    </source>
</reference>
<dbReference type="InterPro" id="IPR005511">
    <property type="entry name" value="SMP-30"/>
</dbReference>
<dbReference type="RefSeq" id="WP_161722187.1">
    <property type="nucleotide sequence ID" value="NZ_JAAAXI010000003.1"/>
</dbReference>
<comment type="caution">
    <text evidence="3">The sequence shown here is derived from an EMBL/GenBank/DDBJ whole genome shotgun (WGS) entry which is preliminary data.</text>
</comment>
<dbReference type="PRINTS" id="PR01790">
    <property type="entry name" value="SMP30FAMILY"/>
</dbReference>
<dbReference type="PANTHER" id="PTHR10907:SF47">
    <property type="entry name" value="REGUCALCIN"/>
    <property type="match status" value="1"/>
</dbReference>
<organism evidence="3 4">
    <name type="scientific">Microvirga arsenatis</name>
    <dbReference type="NCBI Taxonomy" id="2692265"/>
    <lineage>
        <taxon>Bacteria</taxon>
        <taxon>Pseudomonadati</taxon>
        <taxon>Pseudomonadota</taxon>
        <taxon>Alphaproteobacteria</taxon>
        <taxon>Hyphomicrobiales</taxon>
        <taxon>Methylobacteriaceae</taxon>
        <taxon>Microvirga</taxon>
    </lineage>
</organism>
<evidence type="ECO:0000313" key="4">
    <source>
        <dbReference type="Proteomes" id="UP000818323"/>
    </source>
</evidence>
<dbReference type="Pfam" id="PF08450">
    <property type="entry name" value="SGL"/>
    <property type="match status" value="1"/>
</dbReference>
<feature type="domain" description="SMP-30/Gluconolactonase/LRE-like region" evidence="2">
    <location>
        <begin position="13"/>
        <end position="257"/>
    </location>
</feature>
<accession>A0ABW9YWA3</accession>
<dbReference type="InterPro" id="IPR013658">
    <property type="entry name" value="SGL"/>
</dbReference>
<comment type="similarity">
    <text evidence="1">Belongs to the SMP-30/CGR1 family.</text>
</comment>
<protein>
    <submittedName>
        <fullName evidence="3">SMP-30/gluconolactonase/LRE family protein</fullName>
    </submittedName>
</protein>
<dbReference type="Proteomes" id="UP000818323">
    <property type="component" value="Unassembled WGS sequence"/>
</dbReference>
<proteinExistence type="inferred from homology"/>
<dbReference type="SUPFAM" id="SSF63829">
    <property type="entry name" value="Calcium-dependent phosphotriesterase"/>
    <property type="match status" value="1"/>
</dbReference>
<sequence length="293" mass="32086">MPLTVELDLRAQLGECPIWSAEEQALYFVDIKGCALHRYKPASGAHDVTPMPEEIGCIGFRKGGGFIAGFRSGLWLLDSRGRRERKLADNPENQSTSRFNDGRVDPAGRFLAGTIDEPKEGGKAHLYRYDQRGLATLAGGLLTSNGVAFSPDGRTLYHSDTPTFTVWRYAYDPANGEARDKTLFVRLQPTEDDRGRPDGAAVDAEGCYWTALFEGGRVQRYAPDGALLAEYAVPARCPTMVCFGGPDLRTLYVTSARTGRSEDELKTFPHSGSLFAMPVDVPGLPESRFDPSV</sequence>
<name>A0ABW9YWA3_9HYPH</name>
<dbReference type="Gene3D" id="2.120.10.30">
    <property type="entry name" value="TolB, C-terminal domain"/>
    <property type="match status" value="1"/>
</dbReference>